<dbReference type="EMBL" id="JAHQIW010006965">
    <property type="protein sequence ID" value="KAJ1371347.1"/>
    <property type="molecule type" value="Genomic_DNA"/>
</dbReference>
<organism evidence="1 2">
    <name type="scientific">Parelaphostrongylus tenuis</name>
    <name type="common">Meningeal worm</name>
    <dbReference type="NCBI Taxonomy" id="148309"/>
    <lineage>
        <taxon>Eukaryota</taxon>
        <taxon>Metazoa</taxon>
        <taxon>Ecdysozoa</taxon>
        <taxon>Nematoda</taxon>
        <taxon>Chromadorea</taxon>
        <taxon>Rhabditida</taxon>
        <taxon>Rhabditina</taxon>
        <taxon>Rhabditomorpha</taxon>
        <taxon>Strongyloidea</taxon>
        <taxon>Metastrongylidae</taxon>
        <taxon>Parelaphostrongylus</taxon>
    </lineage>
</organism>
<keyword evidence="2" id="KW-1185">Reference proteome</keyword>
<dbReference type="Proteomes" id="UP001196413">
    <property type="component" value="Unassembled WGS sequence"/>
</dbReference>
<sequence>MKGSISLKISSWSRKMKIVIVNVTPMQYTVTFSAVAFSIVFLNIFTVFFLPSHAAVCTAEQYCPKGWKVQRRTNNDATTCDIMEGRKCESPYQCIHSKCGMSFCCANQEAIKRWKMQENEEFSSEDDDRNEL</sequence>
<gene>
    <name evidence="1" type="ORF">KIN20_033289</name>
</gene>
<accession>A0AAD5WIA0</accession>
<evidence type="ECO:0000313" key="1">
    <source>
        <dbReference type="EMBL" id="KAJ1371347.1"/>
    </source>
</evidence>
<comment type="caution">
    <text evidence="1">The sequence shown here is derived from an EMBL/GenBank/DDBJ whole genome shotgun (WGS) entry which is preliminary data.</text>
</comment>
<evidence type="ECO:0000313" key="2">
    <source>
        <dbReference type="Proteomes" id="UP001196413"/>
    </source>
</evidence>
<proteinExistence type="predicted"/>
<protein>
    <submittedName>
        <fullName evidence="1">Uncharacterized protein</fullName>
    </submittedName>
</protein>
<name>A0AAD5WIA0_PARTN</name>
<dbReference type="AlphaFoldDB" id="A0AAD5WIA0"/>
<reference evidence="1" key="1">
    <citation type="submission" date="2021-06" db="EMBL/GenBank/DDBJ databases">
        <title>Parelaphostrongylus tenuis whole genome reference sequence.</title>
        <authorList>
            <person name="Garwood T.J."/>
            <person name="Larsen P.A."/>
            <person name="Fountain-Jones N.M."/>
            <person name="Garbe J.R."/>
            <person name="Macchietto M.G."/>
            <person name="Kania S.A."/>
            <person name="Gerhold R.W."/>
            <person name="Richards J.E."/>
            <person name="Wolf T.M."/>
        </authorList>
    </citation>
    <scope>NUCLEOTIDE SEQUENCE</scope>
    <source>
        <strain evidence="1">MNPRO001-30</strain>
        <tissue evidence="1">Meninges</tissue>
    </source>
</reference>